<dbReference type="Proteomes" id="UP000176532">
    <property type="component" value="Unassembled WGS sequence"/>
</dbReference>
<protein>
    <submittedName>
        <fullName evidence="1">Uncharacterized protein</fullName>
    </submittedName>
</protein>
<dbReference type="AlphaFoldDB" id="A0A1F6M7M1"/>
<accession>A0A1F6M7M1</accession>
<proteinExistence type="predicted"/>
<gene>
    <name evidence="1" type="ORF">A3C15_01410</name>
</gene>
<evidence type="ECO:0000313" key="1">
    <source>
        <dbReference type="EMBL" id="OGH67629.1"/>
    </source>
</evidence>
<organism evidence="1 2">
    <name type="scientific">Candidatus Magasanikbacteria bacterium RIFCSPHIGHO2_02_FULL_50_9b</name>
    <dbReference type="NCBI Taxonomy" id="1798682"/>
    <lineage>
        <taxon>Bacteria</taxon>
        <taxon>Candidatus Magasanikiibacteriota</taxon>
    </lineage>
</organism>
<comment type="caution">
    <text evidence="1">The sequence shown here is derived from an EMBL/GenBank/DDBJ whole genome shotgun (WGS) entry which is preliminary data.</text>
</comment>
<dbReference type="STRING" id="1798682.A3C15_01410"/>
<reference evidence="1 2" key="1">
    <citation type="journal article" date="2016" name="Nat. Commun.">
        <title>Thousands of microbial genomes shed light on interconnected biogeochemical processes in an aquifer system.</title>
        <authorList>
            <person name="Anantharaman K."/>
            <person name="Brown C.T."/>
            <person name="Hug L.A."/>
            <person name="Sharon I."/>
            <person name="Castelle C.J."/>
            <person name="Probst A.J."/>
            <person name="Thomas B.C."/>
            <person name="Singh A."/>
            <person name="Wilkins M.J."/>
            <person name="Karaoz U."/>
            <person name="Brodie E.L."/>
            <person name="Williams K.H."/>
            <person name="Hubbard S.S."/>
            <person name="Banfield J.F."/>
        </authorList>
    </citation>
    <scope>NUCLEOTIDE SEQUENCE [LARGE SCALE GENOMIC DNA]</scope>
</reference>
<sequence length="174" mass="19440">MERRSIIFLGIVTAALPFMFVVWSHTSFADRWAAGSVDTFVPHGPTATFSDFSPTDRTAVLDDLGRPITGSPVYLLFQPRRHSKFIDVEITIAEMMAPENLPHIGYRQGTGPEHNVLVSTDYSKYSGGLKLYARLPFAEMTAERVDARRIVLAAPTASMQPPTHVSRVEIRYED</sequence>
<name>A0A1F6M7M1_9BACT</name>
<evidence type="ECO:0000313" key="2">
    <source>
        <dbReference type="Proteomes" id="UP000176532"/>
    </source>
</evidence>
<dbReference type="EMBL" id="MFQD01000039">
    <property type="protein sequence ID" value="OGH67629.1"/>
    <property type="molecule type" value="Genomic_DNA"/>
</dbReference>